<evidence type="ECO:0000256" key="2">
    <source>
        <dbReference type="ARBA" id="ARBA00029447"/>
    </source>
</evidence>
<dbReference type="AlphaFoldDB" id="A0A270BJM1"/>
<dbReference type="InterPro" id="IPR009050">
    <property type="entry name" value="Globin-like_sf"/>
</dbReference>
<dbReference type="InterPro" id="IPR012292">
    <property type="entry name" value="Globin/Proto"/>
</dbReference>
<dbReference type="Gene3D" id="1.10.287.950">
    <property type="entry name" value="Methyl-accepting chemotaxis protein"/>
    <property type="match status" value="1"/>
</dbReference>
<accession>A0A270BJM1</accession>
<evidence type="ECO:0000259" key="6">
    <source>
        <dbReference type="PROSITE" id="PS50111"/>
    </source>
</evidence>
<dbReference type="GO" id="GO:0006935">
    <property type="term" value="P:chemotaxis"/>
    <property type="evidence" value="ECO:0007669"/>
    <property type="project" value="UniProtKB-KW"/>
</dbReference>
<comment type="similarity">
    <text evidence="2">Belongs to the methyl-accepting chemotaxis (MCP) protein family.</text>
</comment>
<keyword evidence="4" id="KW-0175">Coiled coil</keyword>
<evidence type="ECO:0000256" key="1">
    <source>
        <dbReference type="ARBA" id="ARBA00022500"/>
    </source>
</evidence>
<organism evidence="7 8">
    <name type="scientific">Acetobacter syzygii</name>
    <dbReference type="NCBI Taxonomy" id="146476"/>
    <lineage>
        <taxon>Bacteria</taxon>
        <taxon>Pseudomonadati</taxon>
        <taxon>Pseudomonadota</taxon>
        <taxon>Alphaproteobacteria</taxon>
        <taxon>Acetobacterales</taxon>
        <taxon>Acetobacteraceae</taxon>
        <taxon>Acetobacter</taxon>
    </lineage>
</organism>
<comment type="caution">
    <text evidence="7">The sequence shown here is derived from an EMBL/GenBank/DDBJ whole genome shotgun (WGS) entry which is preliminary data.</text>
</comment>
<feature type="region of interest" description="Disordered" evidence="5">
    <location>
        <begin position="505"/>
        <end position="526"/>
    </location>
</feature>
<dbReference type="STRING" id="1231343.Absy_008_124"/>
<dbReference type="EMBL" id="NDFP01000008">
    <property type="protein sequence ID" value="PAL24821.1"/>
    <property type="molecule type" value="Genomic_DNA"/>
</dbReference>
<evidence type="ECO:0000256" key="5">
    <source>
        <dbReference type="SAM" id="MobiDB-lite"/>
    </source>
</evidence>
<dbReference type="RefSeq" id="WP_048853304.1">
    <property type="nucleotide sequence ID" value="NZ_BAMZ01000008.1"/>
</dbReference>
<dbReference type="InterPro" id="IPR044398">
    <property type="entry name" value="Globin-sensor_dom"/>
</dbReference>
<name>A0A270BJM1_9PROT</name>
<dbReference type="SUPFAM" id="SSF58104">
    <property type="entry name" value="Methyl-accepting chemotaxis protein (MCP) signaling domain"/>
    <property type="match status" value="1"/>
</dbReference>
<proteinExistence type="inferred from homology"/>
<dbReference type="InterPro" id="IPR004089">
    <property type="entry name" value="MCPsignal_dom"/>
</dbReference>
<dbReference type="PROSITE" id="PS50111">
    <property type="entry name" value="CHEMOTAXIS_TRANSDUC_2"/>
    <property type="match status" value="1"/>
</dbReference>
<sequence>MENSDVRAGGWQPASIADRLSFMGIERRERDVLASMRPDMATILDESLSEFYQRVHDVPELARFFPTEATTTKARTLQQMHWETILSGKFGPDYVSDVTRIGHAHARIGLEPRWYIDGYAVLLDAICRRLIQQGVGAMRTGRRFGLGRGAAEADAGEKLGHQIGAIIKAAFLDMDLVISTYLARLEEERQKAASERSALEQIAQALERVAEGDLSATLAQDVAERSPVLAAAFAKLKTGLNTVVSDIREVSTQVEETASSISHSHARILSQNEAQVGSIHRLTNATATLEASLDDVSGQTIAAESAVRKCVEAAARGNTNMHGVRATMADIQTAWNTISDLVGSIQNIAAQTNFLALNANVEATRAGAMGRGFSVVAMAIRDLSVKTSHAARQIAASAQKSEAVIRSGAESVQQMVADLSDIGAGIAVVNNAIRKINKEMGGQQQSVKGTHREAAALRDLTEKTSSMTEHASTDCHKLTRRSAKMVDLVSNFVLSDYEHDYEQAYGQPYGQDYGPDYEDDCPVAAE</sequence>
<evidence type="ECO:0000256" key="4">
    <source>
        <dbReference type="SAM" id="Coils"/>
    </source>
</evidence>
<keyword evidence="8" id="KW-1185">Reference proteome</keyword>
<feature type="coiled-coil region" evidence="4">
    <location>
        <begin position="182"/>
        <end position="209"/>
    </location>
</feature>
<gene>
    <name evidence="7" type="ORF">B9K05_09040</name>
</gene>
<dbReference type="GO" id="GO:0016020">
    <property type="term" value="C:membrane"/>
    <property type="evidence" value="ECO:0007669"/>
    <property type="project" value="InterPro"/>
</dbReference>
<protein>
    <recommendedName>
        <fullName evidence="6">Methyl-accepting transducer domain-containing protein</fullName>
    </recommendedName>
</protein>
<dbReference type="InterPro" id="IPR051310">
    <property type="entry name" value="MCP_chemotaxis"/>
</dbReference>
<dbReference type="Pfam" id="PF11563">
    <property type="entry name" value="Protoglobin"/>
    <property type="match status" value="1"/>
</dbReference>
<evidence type="ECO:0000256" key="3">
    <source>
        <dbReference type="PROSITE-ProRule" id="PRU00284"/>
    </source>
</evidence>
<dbReference type="SUPFAM" id="SSF46458">
    <property type="entry name" value="Globin-like"/>
    <property type="match status" value="1"/>
</dbReference>
<evidence type="ECO:0000313" key="7">
    <source>
        <dbReference type="EMBL" id="PAL24821.1"/>
    </source>
</evidence>
<dbReference type="InterPro" id="IPR039379">
    <property type="entry name" value="Protoglobin_sensor_dom"/>
</dbReference>
<feature type="domain" description="Methyl-accepting transducer" evidence="6">
    <location>
        <begin position="250"/>
        <end position="479"/>
    </location>
</feature>
<dbReference type="Gene3D" id="1.10.490.10">
    <property type="entry name" value="Globins"/>
    <property type="match status" value="1"/>
</dbReference>
<feature type="compositionally biased region" description="Acidic residues" evidence="5">
    <location>
        <begin position="515"/>
        <end position="526"/>
    </location>
</feature>
<dbReference type="GeneID" id="98301933"/>
<dbReference type="Pfam" id="PF00015">
    <property type="entry name" value="MCPsignal"/>
    <property type="match status" value="1"/>
</dbReference>
<dbReference type="PANTHER" id="PTHR43531">
    <property type="entry name" value="PROTEIN ICFG"/>
    <property type="match status" value="1"/>
</dbReference>
<keyword evidence="3" id="KW-0807">Transducer</keyword>
<dbReference type="GO" id="GO:0020037">
    <property type="term" value="F:heme binding"/>
    <property type="evidence" value="ECO:0007669"/>
    <property type="project" value="InterPro"/>
</dbReference>
<dbReference type="PANTHER" id="PTHR43531:SF11">
    <property type="entry name" value="METHYL-ACCEPTING CHEMOTAXIS PROTEIN 3"/>
    <property type="match status" value="1"/>
</dbReference>
<dbReference type="SMART" id="SM00283">
    <property type="entry name" value="MA"/>
    <property type="match status" value="1"/>
</dbReference>
<dbReference type="OrthoDB" id="266313at2"/>
<keyword evidence="1" id="KW-0145">Chemotaxis</keyword>
<dbReference type="GO" id="GO:0007165">
    <property type="term" value="P:signal transduction"/>
    <property type="evidence" value="ECO:0007669"/>
    <property type="project" value="UniProtKB-KW"/>
</dbReference>
<dbReference type="CDD" id="cd01068">
    <property type="entry name" value="globin_sensor"/>
    <property type="match status" value="1"/>
</dbReference>
<dbReference type="GO" id="GO:0019825">
    <property type="term" value="F:oxygen binding"/>
    <property type="evidence" value="ECO:0007669"/>
    <property type="project" value="InterPro"/>
</dbReference>
<reference evidence="7 8" key="1">
    <citation type="submission" date="2017-04" db="EMBL/GenBank/DDBJ databases">
        <title>Kefir bacterial isolates.</title>
        <authorList>
            <person name="Kim Y."/>
            <person name="Blasche S."/>
            <person name="Patil K.R."/>
        </authorList>
    </citation>
    <scope>NUCLEOTIDE SEQUENCE [LARGE SCALE GENOMIC DNA]</scope>
    <source>
        <strain evidence="7 8">KR-2</strain>
    </source>
</reference>
<dbReference type="Proteomes" id="UP000216033">
    <property type="component" value="Unassembled WGS sequence"/>
</dbReference>
<evidence type="ECO:0000313" key="8">
    <source>
        <dbReference type="Proteomes" id="UP000216033"/>
    </source>
</evidence>